<dbReference type="InterPro" id="IPR001173">
    <property type="entry name" value="Glyco_trans_2-like"/>
</dbReference>
<dbReference type="InterPro" id="IPR029044">
    <property type="entry name" value="Nucleotide-diphossugar_trans"/>
</dbReference>
<name>A0AAU2A226_9ACTN</name>
<comment type="subcellular location">
    <subcellularLocation>
        <location evidence="1">Endoplasmic reticulum membrane</location>
        <topology evidence="1">Single-pass membrane protein</topology>
    </subcellularLocation>
</comment>
<keyword evidence="6 15" id="KW-0808">Transferase</keyword>
<protein>
    <recommendedName>
        <fullName evidence="4">dolichyl-phosphate beta-glucosyltransferase</fullName>
        <ecNumber evidence="4">2.4.1.117</ecNumber>
    </recommendedName>
</protein>
<keyword evidence="8" id="KW-0256">Endoplasmic reticulum</keyword>
<evidence type="ECO:0000256" key="7">
    <source>
        <dbReference type="ARBA" id="ARBA00022692"/>
    </source>
</evidence>
<keyword evidence="5 15" id="KW-0328">Glycosyltransferase</keyword>
<evidence type="ECO:0000256" key="2">
    <source>
        <dbReference type="ARBA" id="ARBA00004922"/>
    </source>
</evidence>
<feature type="transmembrane region" description="Helical" evidence="13">
    <location>
        <begin position="607"/>
        <end position="629"/>
    </location>
</feature>
<dbReference type="EC" id="2.4.1.117" evidence="4"/>
<dbReference type="GO" id="GO:0004581">
    <property type="term" value="F:dolichyl-phosphate beta-glucosyltransferase activity"/>
    <property type="evidence" value="ECO:0007669"/>
    <property type="project" value="UniProtKB-EC"/>
</dbReference>
<evidence type="ECO:0000256" key="1">
    <source>
        <dbReference type="ARBA" id="ARBA00004389"/>
    </source>
</evidence>
<keyword evidence="10 13" id="KW-1133">Transmembrane helix</keyword>
<evidence type="ECO:0000256" key="5">
    <source>
        <dbReference type="ARBA" id="ARBA00022676"/>
    </source>
</evidence>
<feature type="domain" description="Glycosyltransferase 2-like" evidence="14">
    <location>
        <begin position="14"/>
        <end position="171"/>
    </location>
</feature>
<evidence type="ECO:0000256" key="8">
    <source>
        <dbReference type="ARBA" id="ARBA00022824"/>
    </source>
</evidence>
<evidence type="ECO:0000256" key="10">
    <source>
        <dbReference type="ARBA" id="ARBA00022989"/>
    </source>
</evidence>
<feature type="transmembrane region" description="Helical" evidence="13">
    <location>
        <begin position="249"/>
        <end position="268"/>
    </location>
</feature>
<evidence type="ECO:0000313" key="15">
    <source>
        <dbReference type="EMBL" id="WTT17907.1"/>
    </source>
</evidence>
<evidence type="ECO:0000259" key="14">
    <source>
        <dbReference type="Pfam" id="PF00535"/>
    </source>
</evidence>
<accession>A0AAU2A226</accession>
<organism evidence="15">
    <name type="scientific">Streptomyces sp. NBC_00093</name>
    <dbReference type="NCBI Taxonomy" id="2975649"/>
    <lineage>
        <taxon>Bacteria</taxon>
        <taxon>Bacillati</taxon>
        <taxon>Actinomycetota</taxon>
        <taxon>Actinomycetes</taxon>
        <taxon>Kitasatosporales</taxon>
        <taxon>Streptomycetaceae</taxon>
        <taxon>Streptomyces</taxon>
    </lineage>
</organism>
<keyword evidence="9" id="KW-0735">Signal-anchor</keyword>
<dbReference type="Pfam" id="PF00535">
    <property type="entry name" value="Glycos_transf_2"/>
    <property type="match status" value="1"/>
</dbReference>
<keyword evidence="7 13" id="KW-0812">Transmembrane</keyword>
<comment type="similarity">
    <text evidence="3">Belongs to the glycosyltransferase 2 family.</text>
</comment>
<dbReference type="EMBL" id="CP108222">
    <property type="protein sequence ID" value="WTT17907.1"/>
    <property type="molecule type" value="Genomic_DNA"/>
</dbReference>
<feature type="transmembrane region" description="Helical" evidence="13">
    <location>
        <begin position="332"/>
        <end position="360"/>
    </location>
</feature>
<feature type="transmembrane region" description="Helical" evidence="13">
    <location>
        <begin position="542"/>
        <end position="559"/>
    </location>
</feature>
<dbReference type="CDD" id="cd04188">
    <property type="entry name" value="DPG_synthase"/>
    <property type="match status" value="1"/>
</dbReference>
<evidence type="ECO:0000256" key="3">
    <source>
        <dbReference type="ARBA" id="ARBA00006739"/>
    </source>
</evidence>
<dbReference type="Gene3D" id="3.90.550.10">
    <property type="entry name" value="Spore Coat Polysaccharide Biosynthesis Protein SpsA, Chain A"/>
    <property type="match status" value="1"/>
</dbReference>
<dbReference type="InterPro" id="IPR035518">
    <property type="entry name" value="DPG_synthase"/>
</dbReference>
<proteinExistence type="inferred from homology"/>
<evidence type="ECO:0000256" key="6">
    <source>
        <dbReference type="ARBA" id="ARBA00022679"/>
    </source>
</evidence>
<dbReference type="PANTHER" id="PTHR10859:SF91">
    <property type="entry name" value="DOLICHYL-PHOSPHATE BETA-GLUCOSYLTRANSFERASE"/>
    <property type="match status" value="1"/>
</dbReference>
<comment type="pathway">
    <text evidence="2">Protein modification; protein glycosylation.</text>
</comment>
<evidence type="ECO:0000256" key="11">
    <source>
        <dbReference type="ARBA" id="ARBA00023136"/>
    </source>
</evidence>
<feature type="transmembrane region" description="Helical" evidence="13">
    <location>
        <begin position="417"/>
        <end position="433"/>
    </location>
</feature>
<dbReference type="PANTHER" id="PTHR10859">
    <property type="entry name" value="GLYCOSYL TRANSFERASE"/>
    <property type="match status" value="1"/>
</dbReference>
<feature type="transmembrane region" description="Helical" evidence="13">
    <location>
        <begin position="566"/>
        <end position="587"/>
    </location>
</feature>
<evidence type="ECO:0000256" key="9">
    <source>
        <dbReference type="ARBA" id="ARBA00022968"/>
    </source>
</evidence>
<reference evidence="15" key="1">
    <citation type="submission" date="2022-10" db="EMBL/GenBank/DDBJ databases">
        <title>The complete genomes of actinobacterial strains from the NBC collection.</title>
        <authorList>
            <person name="Joergensen T.S."/>
            <person name="Alvarez Arevalo M."/>
            <person name="Sterndorff E.B."/>
            <person name="Faurdal D."/>
            <person name="Vuksanovic O."/>
            <person name="Mourched A.-S."/>
            <person name="Charusanti P."/>
            <person name="Shaw S."/>
            <person name="Blin K."/>
            <person name="Weber T."/>
        </authorList>
    </citation>
    <scope>NUCLEOTIDE SEQUENCE</scope>
    <source>
        <strain evidence="15">NBC_00093</strain>
    </source>
</reference>
<evidence type="ECO:0000256" key="13">
    <source>
        <dbReference type="SAM" id="Phobius"/>
    </source>
</evidence>
<feature type="transmembrane region" description="Helical" evidence="13">
    <location>
        <begin position="439"/>
        <end position="456"/>
    </location>
</feature>
<gene>
    <name evidence="15" type="ORF">OHA22_21345</name>
</gene>
<evidence type="ECO:0000256" key="4">
    <source>
        <dbReference type="ARBA" id="ARBA00012583"/>
    </source>
</evidence>
<feature type="transmembrane region" description="Helical" evidence="13">
    <location>
        <begin position="468"/>
        <end position="489"/>
    </location>
</feature>
<evidence type="ECO:0000256" key="12">
    <source>
        <dbReference type="ARBA" id="ARBA00045097"/>
    </source>
</evidence>
<comment type="catalytic activity">
    <reaction evidence="12">
        <text>a di-trans,poly-cis-dolichyl phosphate + UDP-alpha-D-glucose = a di-trans,poly-cis-dolichyl beta-D-glucosyl phosphate + UDP</text>
        <dbReference type="Rhea" id="RHEA:15401"/>
        <dbReference type="Rhea" id="RHEA-COMP:19498"/>
        <dbReference type="Rhea" id="RHEA-COMP:19502"/>
        <dbReference type="ChEBI" id="CHEBI:57525"/>
        <dbReference type="ChEBI" id="CHEBI:57683"/>
        <dbReference type="ChEBI" id="CHEBI:58223"/>
        <dbReference type="ChEBI" id="CHEBI:58885"/>
        <dbReference type="EC" id="2.4.1.117"/>
    </reaction>
    <physiologicalReaction direction="left-to-right" evidence="12">
        <dbReference type="Rhea" id="RHEA:15402"/>
    </physiologicalReaction>
</comment>
<dbReference type="AlphaFoldDB" id="A0AAU2A226"/>
<keyword evidence="11 13" id="KW-0472">Membrane</keyword>
<dbReference type="GO" id="GO:0006487">
    <property type="term" value="P:protein N-linked glycosylation"/>
    <property type="evidence" value="ECO:0007669"/>
    <property type="project" value="TreeGrafter"/>
</dbReference>
<dbReference type="SUPFAM" id="SSF53448">
    <property type="entry name" value="Nucleotide-diphospho-sugar transferases"/>
    <property type="match status" value="1"/>
</dbReference>
<feature type="transmembrane region" description="Helical" evidence="13">
    <location>
        <begin position="641"/>
        <end position="660"/>
    </location>
</feature>
<sequence length="811" mass="87708">MSAPTRTTATLDLTVVVPAYNEEARLGPTLDAITGHLRENEGRWGDWEVVVVDDGSTDGTGALVTALADPRVQLVTSPRNRGKGHALRLGVAASRGARVLVTDADLAAPIEELEVLDKALGEGHAAAIGSRSVPGSTIEHHQHRVRELLGRAGNLLIRRVAVPGIRDTQCGFKLFDGDRARTAFAASRLNGWGIDVEVLQHFRRADWPVAEIPVRWAHQSGSKVRPLDYARVLAELTALKARAVRPADLLAVTLFLLMAVALYAGRWADPNGRYLPDSLQDQNQWEWFFAVTAHNVSHFQNPLFTDLQGFPDGVNLMANTVMLGLSVPFTPITLLAGPAISLALVMTLGLAVTAAAWYWLIVKRVVRQRGAAFAGATLATFAPPMISHANAHPNFVILFMMPLIIDRALRLCEGERVRRNGVILGLMAAYQIFLGEEPLLLAAMGMVLFALAYAAVRRDMARTAWRPLLRGLLTGAAVCLPIVAIPLYWQFFGPQSYHSVLHGDNAGNSPMALLSFAERSLIAGDADRANALSLNPTEQNAFYGWPLVALAFAIVVRLWERPAVKALAFTTVAAAFLSLGPKFRIPLTDTVLPGPWALLAKKPLFESVIEGRVAMICAPALGMLLAIAVERLAATPRLSTQYFGTLAVVLAVLPIVPAPLKSVERVDVPPFIADGMWKSYVGKGESLVPVPLPDPGNAEALHWQTAAGLGFKLPGGYFNGPYGDDRVGIYGASPRFTSNMLRDVRYNGVAPTIGDNWRAQAKKDFAFWKAGVLVLAPQGNDGVLRETLEQLTGKPGKWTGGVWVWDLHDGA</sequence>